<name>A0ABT5TJ69_9GAMM</name>
<protein>
    <submittedName>
        <fullName evidence="7">AAA family ATPase</fullName>
    </submittedName>
</protein>
<evidence type="ECO:0000256" key="2">
    <source>
        <dbReference type="ARBA" id="ARBA00022801"/>
    </source>
</evidence>
<comment type="caution">
    <text evidence="7">The sequence shown here is derived from an EMBL/GenBank/DDBJ whole genome shotgun (WGS) entry which is preliminary data.</text>
</comment>
<sequence length="626" mass="70270">MTSRIDSPDTNADLQLRECLSLSLSQTTGFVMIAGAGSGKTTSLVKALSHLAQTQGKPLLSRGQKIACITYTDIAVKEIWGDVGNASLFHISTIHSFLWTLIRPFTEDIASWITTKLEHKILKANEKIANSRTREATRESLRNDIARYKLQIPNISAVSHFTYGTGSNYQSGILGHSDILKLGPDLILAQPLLRKLVAKRFPIIFVDESQDTNPQFVAALKSIYLEITGNFCLGFFGDPMQKIYMDGIGKIEVDESWISIRKPENFRCPQSILRVINQIRSEDDKLEQVRGRTIEIDGVNQFIEGTANLFIFPLEESNTDRLSNVRKYLSEKNNDPLWLVEAEGEDRKVKILVVVHRMAATRLGFINIYSSLNDNGDTNLKAGLKDGSAWVLRLFIRILLPLIESARNGNHFEVISSLKIHSPLLTAINSISTEISSVLSSLSESISQLLDLMSIDSQIKIREVLNFIIDNQLLSIDERFLPYLDNSFSETSESDGIQAFLASPAKELWNYNKYIKEMSPFATQQGVKGAEFERVMTVLSDEEDSGNSFSYGKYFGFTKLSDKDESNIKQGIDSVIDRTRRLFYVSCSRSTKDLAVVLFAPDVNLAKEAIIKKAIFDRKNIHILPF</sequence>
<evidence type="ECO:0000256" key="1">
    <source>
        <dbReference type="ARBA" id="ARBA00022741"/>
    </source>
</evidence>
<keyword evidence="2 5" id="KW-0378">Hydrolase</keyword>
<feature type="domain" description="UvrD-like helicase ATP-binding" evidence="6">
    <location>
        <begin position="13"/>
        <end position="282"/>
    </location>
</feature>
<keyword evidence="4 5" id="KW-0067">ATP-binding</keyword>
<dbReference type="PANTHER" id="PTHR11070">
    <property type="entry name" value="UVRD / RECB / PCRA DNA HELICASE FAMILY MEMBER"/>
    <property type="match status" value="1"/>
</dbReference>
<dbReference type="InterPro" id="IPR014016">
    <property type="entry name" value="UvrD-like_ATP-bd"/>
</dbReference>
<keyword evidence="3 5" id="KW-0347">Helicase</keyword>
<reference evidence="7 8" key="1">
    <citation type="submission" date="2023-02" db="EMBL/GenBank/DDBJ databases">
        <title>Genome sequence of Shewanella metallivivens ER-Te-42B-Light, sp. nov., enriched from sulfide tube worms (Riftia pachyptila) isolated from Explorer Ridge in the Pacific Ocean.</title>
        <authorList>
            <person name="Maltman C."/>
            <person name="Kuzyk S.B."/>
            <person name="Kyndt J.A."/>
            <person name="Yurkov V."/>
        </authorList>
    </citation>
    <scope>NUCLEOTIDE SEQUENCE [LARGE SCALE GENOMIC DNA]</scope>
    <source>
        <strain evidence="7 8">ER-Te-42B-Light</strain>
    </source>
</reference>
<evidence type="ECO:0000259" key="6">
    <source>
        <dbReference type="PROSITE" id="PS51198"/>
    </source>
</evidence>
<dbReference type="EMBL" id="JAQQPZ010000003">
    <property type="protein sequence ID" value="MDD8058646.1"/>
    <property type="molecule type" value="Genomic_DNA"/>
</dbReference>
<dbReference type="InterPro" id="IPR027417">
    <property type="entry name" value="P-loop_NTPase"/>
</dbReference>
<dbReference type="PROSITE" id="PS51198">
    <property type="entry name" value="UVRD_HELICASE_ATP_BIND"/>
    <property type="match status" value="1"/>
</dbReference>
<proteinExistence type="predicted"/>
<accession>A0ABT5TJ69</accession>
<dbReference type="SUPFAM" id="SSF52540">
    <property type="entry name" value="P-loop containing nucleoside triphosphate hydrolases"/>
    <property type="match status" value="1"/>
</dbReference>
<evidence type="ECO:0000313" key="7">
    <source>
        <dbReference type="EMBL" id="MDD8058646.1"/>
    </source>
</evidence>
<evidence type="ECO:0000313" key="8">
    <source>
        <dbReference type="Proteomes" id="UP001213691"/>
    </source>
</evidence>
<dbReference type="Gene3D" id="3.40.50.300">
    <property type="entry name" value="P-loop containing nucleotide triphosphate hydrolases"/>
    <property type="match status" value="1"/>
</dbReference>
<dbReference type="Proteomes" id="UP001213691">
    <property type="component" value="Unassembled WGS sequence"/>
</dbReference>
<dbReference type="Pfam" id="PF00580">
    <property type="entry name" value="UvrD-helicase"/>
    <property type="match status" value="1"/>
</dbReference>
<organism evidence="7 8">
    <name type="scientific">Shewanella metallivivens</name>
    <dbReference type="NCBI Taxonomy" id="2872342"/>
    <lineage>
        <taxon>Bacteria</taxon>
        <taxon>Pseudomonadati</taxon>
        <taxon>Pseudomonadota</taxon>
        <taxon>Gammaproteobacteria</taxon>
        <taxon>Alteromonadales</taxon>
        <taxon>Shewanellaceae</taxon>
        <taxon>Shewanella</taxon>
    </lineage>
</organism>
<dbReference type="PANTHER" id="PTHR11070:SF3">
    <property type="entry name" value="DNA 3'-5' HELICASE"/>
    <property type="match status" value="1"/>
</dbReference>
<gene>
    <name evidence="7" type="ORF">PQR79_05800</name>
</gene>
<evidence type="ECO:0000256" key="5">
    <source>
        <dbReference type="PROSITE-ProRule" id="PRU00560"/>
    </source>
</evidence>
<keyword evidence="8" id="KW-1185">Reference proteome</keyword>
<keyword evidence="1 5" id="KW-0547">Nucleotide-binding</keyword>
<evidence type="ECO:0000256" key="3">
    <source>
        <dbReference type="ARBA" id="ARBA00022806"/>
    </source>
</evidence>
<feature type="binding site" evidence="5">
    <location>
        <begin position="34"/>
        <end position="41"/>
    </location>
    <ligand>
        <name>ATP</name>
        <dbReference type="ChEBI" id="CHEBI:30616"/>
    </ligand>
</feature>
<dbReference type="RefSeq" id="WP_274408415.1">
    <property type="nucleotide sequence ID" value="NZ_JAQQPZ010000003.1"/>
</dbReference>
<evidence type="ECO:0000256" key="4">
    <source>
        <dbReference type="ARBA" id="ARBA00022840"/>
    </source>
</evidence>
<dbReference type="InterPro" id="IPR000212">
    <property type="entry name" value="DNA_helicase_UvrD/REP"/>
</dbReference>